<dbReference type="PANTHER" id="PTHR43690">
    <property type="entry name" value="NARDILYSIN"/>
    <property type="match status" value="1"/>
</dbReference>
<evidence type="ECO:0000313" key="3">
    <source>
        <dbReference type="EMBL" id="MEQ2227375.1"/>
    </source>
</evidence>
<dbReference type="Pfam" id="PF22456">
    <property type="entry name" value="PqqF-like_C_4"/>
    <property type="match status" value="1"/>
</dbReference>
<feature type="domain" description="Coenzyme PQQ synthesis protein F-like C-terminal lobe" evidence="2">
    <location>
        <begin position="88"/>
        <end position="141"/>
    </location>
</feature>
<dbReference type="Proteomes" id="UP001482620">
    <property type="component" value="Unassembled WGS sequence"/>
</dbReference>
<dbReference type="InterPro" id="IPR054734">
    <property type="entry name" value="PqqF-like_C_4"/>
</dbReference>
<dbReference type="Gene3D" id="3.30.830.10">
    <property type="entry name" value="Metalloenzyme, LuxS/M16 peptidase-like"/>
    <property type="match status" value="1"/>
</dbReference>
<dbReference type="EMBL" id="JAHRIQ010019515">
    <property type="protein sequence ID" value="MEQ2227375.1"/>
    <property type="molecule type" value="Genomic_DNA"/>
</dbReference>
<sequence>GAVGCHYAAPGEHSGAKGLAQGPRVATCGIRTQPLVSPLEHKPPVLTTRPPLPLLARSSHVTGTNNETLKLLSVAVMGLYCDVTSCLSSEFVEQKIEEFLVTFGERLSSLSEETFRNQVTALIKLKECEDAHLGEEVDRNWFEVVTQQYVFDRLNREIEVLKVFTQEELISWFLEHRGSSSRKLSVHVSTELRWSLSWFWCWFSDIPDQL</sequence>
<gene>
    <name evidence="3" type="ORF">ILYODFUR_037088</name>
</gene>
<evidence type="ECO:0000256" key="1">
    <source>
        <dbReference type="ARBA" id="ARBA00022723"/>
    </source>
</evidence>
<comment type="caution">
    <text evidence="3">The sequence shown here is derived from an EMBL/GenBank/DDBJ whole genome shotgun (WGS) entry which is preliminary data.</text>
</comment>
<name>A0ABV0T4Q9_9TELE</name>
<proteinExistence type="predicted"/>
<dbReference type="InterPro" id="IPR011249">
    <property type="entry name" value="Metalloenz_LuxS/M16"/>
</dbReference>
<feature type="non-terminal residue" evidence="3">
    <location>
        <position position="1"/>
    </location>
</feature>
<organism evidence="3 4">
    <name type="scientific">Ilyodon furcidens</name>
    <name type="common">goldbreast splitfin</name>
    <dbReference type="NCBI Taxonomy" id="33524"/>
    <lineage>
        <taxon>Eukaryota</taxon>
        <taxon>Metazoa</taxon>
        <taxon>Chordata</taxon>
        <taxon>Craniata</taxon>
        <taxon>Vertebrata</taxon>
        <taxon>Euteleostomi</taxon>
        <taxon>Actinopterygii</taxon>
        <taxon>Neopterygii</taxon>
        <taxon>Teleostei</taxon>
        <taxon>Neoteleostei</taxon>
        <taxon>Acanthomorphata</taxon>
        <taxon>Ovalentaria</taxon>
        <taxon>Atherinomorphae</taxon>
        <taxon>Cyprinodontiformes</taxon>
        <taxon>Goodeidae</taxon>
        <taxon>Ilyodon</taxon>
    </lineage>
</organism>
<evidence type="ECO:0000259" key="2">
    <source>
        <dbReference type="Pfam" id="PF22456"/>
    </source>
</evidence>
<keyword evidence="4" id="KW-1185">Reference proteome</keyword>
<evidence type="ECO:0000313" key="4">
    <source>
        <dbReference type="Proteomes" id="UP001482620"/>
    </source>
</evidence>
<keyword evidence="1" id="KW-0479">Metal-binding</keyword>
<reference evidence="3 4" key="1">
    <citation type="submission" date="2021-06" db="EMBL/GenBank/DDBJ databases">
        <authorList>
            <person name="Palmer J.M."/>
        </authorList>
    </citation>
    <scope>NUCLEOTIDE SEQUENCE [LARGE SCALE GENOMIC DNA]</scope>
    <source>
        <strain evidence="4">if_2019</strain>
        <tissue evidence="3">Muscle</tissue>
    </source>
</reference>
<protein>
    <recommendedName>
        <fullName evidence="2">Coenzyme PQQ synthesis protein F-like C-terminal lobe domain-containing protein</fullName>
    </recommendedName>
</protein>
<accession>A0ABV0T4Q9</accession>
<dbReference type="SUPFAM" id="SSF63411">
    <property type="entry name" value="LuxS/MPP-like metallohydrolase"/>
    <property type="match status" value="1"/>
</dbReference>
<dbReference type="InterPro" id="IPR050626">
    <property type="entry name" value="Peptidase_M16"/>
</dbReference>
<dbReference type="PANTHER" id="PTHR43690:SF18">
    <property type="entry name" value="INSULIN-DEGRADING ENZYME-RELATED"/>
    <property type="match status" value="1"/>
</dbReference>